<keyword evidence="7 9" id="KW-0408">Iron</keyword>
<comment type="caution">
    <text evidence="12">The sequence shown here is derived from an EMBL/GenBank/DDBJ whole genome shotgun (WGS) entry which is preliminary data.</text>
</comment>
<dbReference type="PROSITE" id="PS51007">
    <property type="entry name" value="CYTC"/>
    <property type="match status" value="2"/>
</dbReference>
<organism evidence="12 13">
    <name type="scientific">Anditalea andensis</name>
    <dbReference type="NCBI Taxonomy" id="1048983"/>
    <lineage>
        <taxon>Bacteria</taxon>
        <taxon>Pseudomonadati</taxon>
        <taxon>Bacteroidota</taxon>
        <taxon>Cytophagia</taxon>
        <taxon>Cytophagales</taxon>
        <taxon>Cytophagaceae</taxon>
        <taxon>Anditalea</taxon>
    </lineage>
</organism>
<dbReference type="AlphaFoldDB" id="A0A074KY67"/>
<dbReference type="GO" id="GO:0042597">
    <property type="term" value="C:periplasmic space"/>
    <property type="evidence" value="ECO:0007669"/>
    <property type="project" value="UniProtKB-SubCell"/>
</dbReference>
<dbReference type="RefSeq" id="WP_035076457.1">
    <property type="nucleotide sequence ID" value="NZ_JMIH01000023.1"/>
</dbReference>
<comment type="subcellular location">
    <subcellularLocation>
        <location evidence="1">Periplasm</location>
    </subcellularLocation>
</comment>
<dbReference type="OrthoDB" id="9805202at2"/>
<dbReference type="InterPro" id="IPR004852">
    <property type="entry name" value="Di-haem_cyt_c_peroxidsae"/>
</dbReference>
<evidence type="ECO:0000256" key="3">
    <source>
        <dbReference type="ARBA" id="ARBA00022723"/>
    </source>
</evidence>
<dbReference type="GO" id="GO:0020037">
    <property type="term" value="F:heme binding"/>
    <property type="evidence" value="ECO:0007669"/>
    <property type="project" value="InterPro"/>
</dbReference>
<keyword evidence="10" id="KW-0472">Membrane</keyword>
<dbReference type="Proteomes" id="UP000027821">
    <property type="component" value="Unassembled WGS sequence"/>
</dbReference>
<comment type="cofactor">
    <cofactor evidence="8">
        <name>heme</name>
        <dbReference type="ChEBI" id="CHEBI:30413"/>
    </cofactor>
    <text evidence="8">Binds 2 heme groups.</text>
</comment>
<evidence type="ECO:0000256" key="5">
    <source>
        <dbReference type="ARBA" id="ARBA00022764"/>
    </source>
</evidence>
<feature type="transmembrane region" description="Helical" evidence="10">
    <location>
        <begin position="6"/>
        <end position="25"/>
    </location>
</feature>
<dbReference type="InterPro" id="IPR036909">
    <property type="entry name" value="Cyt_c-like_dom_sf"/>
</dbReference>
<dbReference type="Pfam" id="PF00034">
    <property type="entry name" value="Cytochrom_C"/>
    <property type="match status" value="1"/>
</dbReference>
<feature type="binding site" description="covalent" evidence="8">
    <location>
        <position position="238"/>
    </location>
    <ligand>
        <name>heme c</name>
        <dbReference type="ChEBI" id="CHEBI:61717"/>
        <label>2</label>
    </ligand>
</feature>
<comment type="PTM">
    <text evidence="8">Binds 2 heme groups per subunit.</text>
</comment>
<dbReference type="EMBL" id="JMIH01000023">
    <property type="protein sequence ID" value="KEO73120.1"/>
    <property type="molecule type" value="Genomic_DNA"/>
</dbReference>
<evidence type="ECO:0000256" key="6">
    <source>
        <dbReference type="ARBA" id="ARBA00023002"/>
    </source>
</evidence>
<keyword evidence="6" id="KW-0560">Oxidoreductase</keyword>
<dbReference type="GO" id="GO:0009055">
    <property type="term" value="F:electron transfer activity"/>
    <property type="evidence" value="ECO:0007669"/>
    <property type="project" value="InterPro"/>
</dbReference>
<evidence type="ECO:0000313" key="13">
    <source>
        <dbReference type="Proteomes" id="UP000027821"/>
    </source>
</evidence>
<feature type="binding site" description="axial binding residue" evidence="9">
    <location>
        <position position="95"/>
    </location>
    <ligand>
        <name>heme c</name>
        <dbReference type="ChEBI" id="CHEBI:61717"/>
        <label>1</label>
    </ligand>
    <ligandPart>
        <name>Fe</name>
        <dbReference type="ChEBI" id="CHEBI:18248"/>
    </ligandPart>
</feature>
<feature type="domain" description="Cytochrome c" evidence="11">
    <location>
        <begin position="224"/>
        <end position="342"/>
    </location>
</feature>
<evidence type="ECO:0000256" key="4">
    <source>
        <dbReference type="ARBA" id="ARBA00022729"/>
    </source>
</evidence>
<evidence type="ECO:0000256" key="1">
    <source>
        <dbReference type="ARBA" id="ARBA00004418"/>
    </source>
</evidence>
<evidence type="ECO:0000256" key="10">
    <source>
        <dbReference type="SAM" id="Phobius"/>
    </source>
</evidence>
<feature type="binding site" description="axial binding residue" evidence="9">
    <location>
        <position position="317"/>
    </location>
    <ligand>
        <name>heme c</name>
        <dbReference type="ChEBI" id="CHEBI:61717"/>
        <label>2</label>
    </ligand>
    <ligandPart>
        <name>Fe</name>
        <dbReference type="ChEBI" id="CHEBI:18248"/>
    </ligandPart>
</feature>
<keyword evidence="10" id="KW-0812">Transmembrane</keyword>
<evidence type="ECO:0000256" key="8">
    <source>
        <dbReference type="PIRSR" id="PIRSR000294-1"/>
    </source>
</evidence>
<dbReference type="InterPro" id="IPR026259">
    <property type="entry name" value="MauG/Cytc_peroxidase"/>
</dbReference>
<keyword evidence="12" id="KW-0575">Peroxidase</keyword>
<dbReference type="PIRSF" id="PIRSF000294">
    <property type="entry name" value="Cytochrome-c_peroxidase"/>
    <property type="match status" value="1"/>
</dbReference>
<proteinExistence type="predicted"/>
<accession>A0A074KY67</accession>
<keyword evidence="13" id="KW-1185">Reference proteome</keyword>
<name>A0A074KY67_9BACT</name>
<evidence type="ECO:0000256" key="9">
    <source>
        <dbReference type="PIRSR" id="PIRSR000294-2"/>
    </source>
</evidence>
<dbReference type="Pfam" id="PF03150">
    <property type="entry name" value="CCP_MauG"/>
    <property type="match status" value="1"/>
</dbReference>
<dbReference type="GO" id="GO:0046872">
    <property type="term" value="F:metal ion binding"/>
    <property type="evidence" value="ECO:0007669"/>
    <property type="project" value="UniProtKB-KW"/>
</dbReference>
<evidence type="ECO:0000313" key="12">
    <source>
        <dbReference type="EMBL" id="KEO73120.1"/>
    </source>
</evidence>
<keyword evidence="10" id="KW-1133">Transmembrane helix</keyword>
<reference evidence="12 13" key="1">
    <citation type="submission" date="2014-04" db="EMBL/GenBank/DDBJ databases">
        <title>Characterization and application of a salt tolerant electro-active bacterium.</title>
        <authorList>
            <person name="Yang L."/>
            <person name="Wei S."/>
            <person name="Tay Q.X.M."/>
        </authorList>
    </citation>
    <scope>NUCLEOTIDE SEQUENCE [LARGE SCALE GENOMIC DNA]</scope>
    <source>
        <strain evidence="12 13">LY1</strain>
    </source>
</reference>
<keyword evidence="5" id="KW-0574">Periplasm</keyword>
<protein>
    <submittedName>
        <fullName evidence="12">Cytochrome C peroxidase</fullName>
    </submittedName>
</protein>
<keyword evidence="2 8" id="KW-0349">Heme</keyword>
<feature type="domain" description="Cytochrome c" evidence="11">
    <location>
        <begin position="69"/>
        <end position="179"/>
    </location>
</feature>
<evidence type="ECO:0000256" key="2">
    <source>
        <dbReference type="ARBA" id="ARBA00022617"/>
    </source>
</evidence>
<keyword evidence="3 9" id="KW-0479">Metal-binding</keyword>
<gene>
    <name evidence="12" type="ORF">EL17_16045</name>
</gene>
<dbReference type="STRING" id="1048983.EL17_16045"/>
<evidence type="ECO:0000256" key="7">
    <source>
        <dbReference type="ARBA" id="ARBA00023004"/>
    </source>
</evidence>
<evidence type="ECO:0000259" key="11">
    <source>
        <dbReference type="PROSITE" id="PS51007"/>
    </source>
</evidence>
<dbReference type="InterPro" id="IPR009056">
    <property type="entry name" value="Cyt_c-like_dom"/>
</dbReference>
<sequence>MNRGIYIIGISAAFLSLVIIHLLSIDSREVVNKDKESLNKEDIRLWALANKNLKAIPEQSFAADPLHEERYELGKMLYYEPRLSINGTQSCNTCHDLNTFGVDNLSTSPGAIEGRRGDRNSPTVLNAVLHDSQFWDGRAKTLEEQAKGPILNPVEMAISHEDILLERLAGIEEYVTRFANAFPEDANALSYDNLAIAIGTFESTLLTPSRYDEFMNKSFTALSEKEKRGFSIFIESGCQTCHDGPALGGIQYRRFGEINDFWTLNNKIGKDKGMIMLTDNPGDLYKFKVPSLRNIEKTYPYFHDGSIWDLETSIHIMAKSQLNLDMTDEEIEDLVAFLKTLTGEVPERARQIPELPGN</sequence>
<feature type="binding site" description="covalent" evidence="8">
    <location>
        <position position="241"/>
    </location>
    <ligand>
        <name>heme c</name>
        <dbReference type="ChEBI" id="CHEBI:61717"/>
        <label>2</label>
    </ligand>
</feature>
<dbReference type="eggNOG" id="COG1858">
    <property type="taxonomic scope" value="Bacteria"/>
</dbReference>
<feature type="binding site" description="axial binding residue" evidence="9">
    <location>
        <position position="242"/>
    </location>
    <ligand>
        <name>heme c</name>
        <dbReference type="ChEBI" id="CHEBI:61717"/>
        <label>2</label>
    </ligand>
    <ligandPart>
        <name>Fe</name>
        <dbReference type="ChEBI" id="CHEBI:18248"/>
    </ligandPart>
</feature>
<feature type="binding site" description="covalent" evidence="8">
    <location>
        <position position="91"/>
    </location>
    <ligand>
        <name>heme c</name>
        <dbReference type="ChEBI" id="CHEBI:61717"/>
        <label>1</label>
    </ligand>
</feature>
<feature type="binding site" description="covalent" evidence="8">
    <location>
        <position position="94"/>
    </location>
    <ligand>
        <name>heme c</name>
        <dbReference type="ChEBI" id="CHEBI:61717"/>
        <label>1</label>
    </ligand>
</feature>
<keyword evidence="4" id="KW-0732">Signal</keyword>
<dbReference type="Gene3D" id="1.10.760.10">
    <property type="entry name" value="Cytochrome c-like domain"/>
    <property type="match status" value="2"/>
</dbReference>
<dbReference type="PANTHER" id="PTHR30600:SF7">
    <property type="entry name" value="CYTOCHROME C PEROXIDASE-RELATED"/>
    <property type="match status" value="1"/>
</dbReference>
<dbReference type="SUPFAM" id="SSF46626">
    <property type="entry name" value="Cytochrome c"/>
    <property type="match status" value="2"/>
</dbReference>
<dbReference type="GO" id="GO:0004130">
    <property type="term" value="F:cytochrome-c peroxidase activity"/>
    <property type="evidence" value="ECO:0007669"/>
    <property type="project" value="TreeGrafter"/>
</dbReference>
<dbReference type="InterPro" id="IPR051395">
    <property type="entry name" value="Cytochrome_c_Peroxidase/MauG"/>
</dbReference>
<dbReference type="PANTHER" id="PTHR30600">
    <property type="entry name" value="CYTOCHROME C PEROXIDASE-RELATED"/>
    <property type="match status" value="1"/>
</dbReference>